<reference evidence="2 3" key="1">
    <citation type="submission" date="2024-07" db="EMBL/GenBank/DDBJ databases">
        <title>Chromosome-level genome assembly of the water stick insect Ranatra chinensis (Heteroptera: Nepidae).</title>
        <authorList>
            <person name="Liu X."/>
        </authorList>
    </citation>
    <scope>NUCLEOTIDE SEQUENCE [LARGE SCALE GENOMIC DNA]</scope>
    <source>
        <strain evidence="2">Cailab_2021Rc</strain>
        <tissue evidence="2">Muscle</tissue>
    </source>
</reference>
<name>A0ABD0YEQ5_9HEMI</name>
<feature type="region of interest" description="Disordered" evidence="1">
    <location>
        <begin position="197"/>
        <end position="227"/>
    </location>
</feature>
<sequence>MGRTVTAQLALCEICARAKYECVIEEPPQMATPTPKKSLEVVEAGVVFLDGNIRLTMIDRLTRLAASYPLATKIGGQVPLSKEGGMERVQDVAESYATHAVATFDSVMAEIHMLPGDTATIGASAGCGPTDSQGAVSRGVGSYGSSTQNLSLRRVPREALIREMPDEVRQLRENPASSLDAALVIVNDVRELREERQWSTVEPRRSPRDQCRHRATPRSQAAGTTTIGSPDYRCGDLWELSPFVVGLLA</sequence>
<proteinExistence type="predicted"/>
<gene>
    <name evidence="2" type="ORF">AAG570_012509</name>
</gene>
<protein>
    <submittedName>
        <fullName evidence="2">Uncharacterized protein</fullName>
    </submittedName>
</protein>
<evidence type="ECO:0000256" key="1">
    <source>
        <dbReference type="SAM" id="MobiDB-lite"/>
    </source>
</evidence>
<keyword evidence="3" id="KW-1185">Reference proteome</keyword>
<dbReference type="AlphaFoldDB" id="A0ABD0YEQ5"/>
<dbReference type="Proteomes" id="UP001558652">
    <property type="component" value="Unassembled WGS sequence"/>
</dbReference>
<feature type="compositionally biased region" description="Basic and acidic residues" evidence="1">
    <location>
        <begin position="197"/>
        <end position="212"/>
    </location>
</feature>
<feature type="compositionally biased region" description="Polar residues" evidence="1">
    <location>
        <begin position="217"/>
        <end position="227"/>
    </location>
</feature>
<dbReference type="EMBL" id="JBFDAA010000008">
    <property type="protein sequence ID" value="KAL1129564.1"/>
    <property type="molecule type" value="Genomic_DNA"/>
</dbReference>
<accession>A0ABD0YEQ5</accession>
<comment type="caution">
    <text evidence="2">The sequence shown here is derived from an EMBL/GenBank/DDBJ whole genome shotgun (WGS) entry which is preliminary data.</text>
</comment>
<evidence type="ECO:0000313" key="3">
    <source>
        <dbReference type="Proteomes" id="UP001558652"/>
    </source>
</evidence>
<organism evidence="2 3">
    <name type="scientific">Ranatra chinensis</name>
    <dbReference type="NCBI Taxonomy" id="642074"/>
    <lineage>
        <taxon>Eukaryota</taxon>
        <taxon>Metazoa</taxon>
        <taxon>Ecdysozoa</taxon>
        <taxon>Arthropoda</taxon>
        <taxon>Hexapoda</taxon>
        <taxon>Insecta</taxon>
        <taxon>Pterygota</taxon>
        <taxon>Neoptera</taxon>
        <taxon>Paraneoptera</taxon>
        <taxon>Hemiptera</taxon>
        <taxon>Heteroptera</taxon>
        <taxon>Panheteroptera</taxon>
        <taxon>Nepomorpha</taxon>
        <taxon>Nepidae</taxon>
        <taxon>Ranatrinae</taxon>
        <taxon>Ranatra</taxon>
    </lineage>
</organism>
<evidence type="ECO:0000313" key="2">
    <source>
        <dbReference type="EMBL" id="KAL1129564.1"/>
    </source>
</evidence>